<proteinExistence type="predicted"/>
<organism evidence="1 2">
    <name type="scientific">Handroanthus impetiginosus</name>
    <dbReference type="NCBI Taxonomy" id="429701"/>
    <lineage>
        <taxon>Eukaryota</taxon>
        <taxon>Viridiplantae</taxon>
        <taxon>Streptophyta</taxon>
        <taxon>Embryophyta</taxon>
        <taxon>Tracheophyta</taxon>
        <taxon>Spermatophyta</taxon>
        <taxon>Magnoliopsida</taxon>
        <taxon>eudicotyledons</taxon>
        <taxon>Gunneridae</taxon>
        <taxon>Pentapetalae</taxon>
        <taxon>asterids</taxon>
        <taxon>lamiids</taxon>
        <taxon>Lamiales</taxon>
        <taxon>Bignoniaceae</taxon>
        <taxon>Crescentiina</taxon>
        <taxon>Tabebuia alliance</taxon>
        <taxon>Handroanthus</taxon>
    </lineage>
</organism>
<comment type="caution">
    <text evidence="1">The sequence shown here is derived from an EMBL/GenBank/DDBJ whole genome shotgun (WGS) entry which is preliminary data.</text>
</comment>
<gene>
    <name evidence="1" type="ORF">CDL12_16314</name>
</gene>
<reference evidence="2" key="1">
    <citation type="journal article" date="2018" name="Gigascience">
        <title>Genome assembly of the Pink Ipe (Handroanthus impetiginosus, Bignoniaceae), a highly valued, ecologically keystone Neotropical timber forest tree.</title>
        <authorList>
            <person name="Silva-Junior O.B."/>
            <person name="Grattapaglia D."/>
            <person name="Novaes E."/>
            <person name="Collevatti R.G."/>
        </authorList>
    </citation>
    <scope>NUCLEOTIDE SEQUENCE [LARGE SCALE GENOMIC DNA]</scope>
    <source>
        <strain evidence="2">cv. UFG-1</strain>
    </source>
</reference>
<dbReference type="AlphaFoldDB" id="A0A2G9H0P4"/>
<keyword evidence="2" id="KW-1185">Reference proteome</keyword>
<sequence>MENGEDNLERRFEGLNVSDPYNINGSDGLFQVMKAVEAAEATIKQQVLYQGFYGTVKYFQFKSFVA</sequence>
<protein>
    <submittedName>
        <fullName evidence="1">Uncharacterized protein</fullName>
    </submittedName>
</protein>
<dbReference type="OrthoDB" id="907976at2759"/>
<evidence type="ECO:0000313" key="2">
    <source>
        <dbReference type="Proteomes" id="UP000231279"/>
    </source>
</evidence>
<evidence type="ECO:0000313" key="1">
    <source>
        <dbReference type="EMBL" id="PIN11083.1"/>
    </source>
</evidence>
<dbReference type="EMBL" id="NKXS01003037">
    <property type="protein sequence ID" value="PIN11083.1"/>
    <property type="molecule type" value="Genomic_DNA"/>
</dbReference>
<accession>A0A2G9H0P4</accession>
<dbReference type="STRING" id="429701.A0A2G9H0P4"/>
<name>A0A2G9H0P4_9LAMI</name>
<dbReference type="Proteomes" id="UP000231279">
    <property type="component" value="Unassembled WGS sequence"/>
</dbReference>